<feature type="transmembrane region" description="Helical" evidence="1">
    <location>
        <begin position="17"/>
        <end position="38"/>
    </location>
</feature>
<proteinExistence type="predicted"/>
<comment type="caution">
    <text evidence="2">The sequence shown here is derived from an EMBL/GenBank/DDBJ whole genome shotgun (WGS) entry which is preliminary data.</text>
</comment>
<evidence type="ECO:0000313" key="3">
    <source>
        <dbReference type="Proteomes" id="UP000011532"/>
    </source>
</evidence>
<dbReference type="AlphaFoldDB" id="A0A384KDW2"/>
<accession>A0A384KDW2</accession>
<gene>
    <name evidence="2" type="ORF">C498_02735</name>
</gene>
<dbReference type="PANTHER" id="PTHR36974:SF1">
    <property type="entry name" value="DOXX FAMILY MEMBRANE PROTEIN"/>
    <property type="match status" value="1"/>
</dbReference>
<name>A0A384KDW2_HALVD</name>
<keyword evidence="1" id="KW-1133">Transmembrane helix</keyword>
<dbReference type="Proteomes" id="UP000011532">
    <property type="component" value="Unassembled WGS sequence"/>
</dbReference>
<sequence>MTLATERLRRFKTPLRYAMGCLYVLAGVMHFVVPNAYAQVVPPVFPAALALVYVSGVVEIALGVGVGVRRTQRVAAWGLIALLIAVFPANVYMATSDIVLDGVPAAFREPSDAALWLRLPLQGVLVAWAWWYTRPESVEADESRSVR</sequence>
<reference evidence="2 3" key="2">
    <citation type="journal article" date="2014" name="PLoS Genet.">
        <title>Phylogenetically driven sequencing of extremely halophilic archaea reveals strategies for static and dynamic osmo-response.</title>
        <authorList>
            <person name="Becker E.A."/>
            <person name="Seitzer P.M."/>
            <person name="Tritt A."/>
            <person name="Larsen D."/>
            <person name="Krusor M."/>
            <person name="Yao A.I."/>
            <person name="Wu D."/>
            <person name="Madern D."/>
            <person name="Eisen J.A."/>
            <person name="Darling A.E."/>
            <person name="Facciotti M.T."/>
        </authorList>
    </citation>
    <scope>NUCLEOTIDE SEQUENCE [LARGE SCALE GENOMIC DNA]</scope>
    <source>
        <strain evidence="3">ATCC 29605 / DSM 3757 / JCM 8879 / NBRC 14742 / NCIMB 2012 / VKM B-1768 / DS2</strain>
    </source>
</reference>
<dbReference type="PANTHER" id="PTHR36974">
    <property type="entry name" value="MEMBRANE PROTEIN-RELATED"/>
    <property type="match status" value="1"/>
</dbReference>
<evidence type="ECO:0000256" key="1">
    <source>
        <dbReference type="SAM" id="Phobius"/>
    </source>
</evidence>
<dbReference type="OrthoDB" id="267238at2157"/>
<dbReference type="RefSeq" id="WP_004041354.1">
    <property type="nucleotide sequence ID" value="NC_013964.1"/>
</dbReference>
<feature type="transmembrane region" description="Helical" evidence="1">
    <location>
        <begin position="44"/>
        <end position="67"/>
    </location>
</feature>
<keyword evidence="1" id="KW-0472">Membrane</keyword>
<feature type="transmembrane region" description="Helical" evidence="1">
    <location>
        <begin position="74"/>
        <end position="93"/>
    </location>
</feature>
<reference evidence="3" key="1">
    <citation type="submission" date="2012-11" db="EMBL/GenBank/DDBJ databases">
        <authorList>
            <person name="Becker E.A."/>
            <person name="Seitzer P."/>
            <person name="Tritt A."/>
            <person name="Larsen D."/>
            <person name="Yao A."/>
            <person name="Wu D."/>
            <person name="Darling A."/>
            <person name="Eisen J.A."/>
            <person name="Facciotti M.T."/>
        </authorList>
    </citation>
    <scope>NUCLEOTIDE SEQUENCE [LARGE SCALE GENOMIC DNA]</scope>
    <source>
        <strain evidence="3">ATCC 29605 / DSM 3757 / JCM 8879 / NBRC 14742 / NCIMB 2012 / VKM B-1768 / DS2</strain>
    </source>
</reference>
<organism evidence="2 3">
    <name type="scientific">Haloferax volcanii (strain ATCC 29605 / DSM 3757 / JCM 8879 / NBRC 14742 / NCIMB 2012 / VKM B-1768 / DS2)</name>
    <name type="common">Halobacterium volcanii</name>
    <dbReference type="NCBI Taxonomy" id="309800"/>
    <lineage>
        <taxon>Archaea</taxon>
        <taxon>Methanobacteriati</taxon>
        <taxon>Methanobacteriota</taxon>
        <taxon>Stenosarchaea group</taxon>
        <taxon>Halobacteria</taxon>
        <taxon>Halobacteriales</taxon>
        <taxon>Haloferacaceae</taxon>
        <taxon>Haloferax</taxon>
    </lineage>
</organism>
<keyword evidence="1" id="KW-0812">Transmembrane</keyword>
<protein>
    <submittedName>
        <fullName evidence="2">Fjo21</fullName>
    </submittedName>
</protein>
<dbReference type="EMBL" id="AOHU01000022">
    <property type="protein sequence ID" value="ELY36398.1"/>
    <property type="molecule type" value="Genomic_DNA"/>
</dbReference>
<dbReference type="GeneID" id="8919015"/>
<evidence type="ECO:0000313" key="2">
    <source>
        <dbReference type="EMBL" id="ELY36398.1"/>
    </source>
</evidence>